<dbReference type="Pfam" id="PF00067">
    <property type="entry name" value="p450"/>
    <property type="match status" value="1"/>
</dbReference>
<evidence type="ECO:0000256" key="7">
    <source>
        <dbReference type="ARBA" id="ARBA00023033"/>
    </source>
</evidence>
<dbReference type="Proteomes" id="UP000237105">
    <property type="component" value="Unassembled WGS sequence"/>
</dbReference>
<dbReference type="GO" id="GO:0004497">
    <property type="term" value="F:monooxygenase activity"/>
    <property type="evidence" value="ECO:0007669"/>
    <property type="project" value="UniProtKB-KW"/>
</dbReference>
<keyword evidence="10" id="KW-1133">Transmembrane helix</keyword>
<dbReference type="GO" id="GO:0020037">
    <property type="term" value="F:heme binding"/>
    <property type="evidence" value="ECO:0007669"/>
    <property type="project" value="InterPro"/>
</dbReference>
<evidence type="ECO:0000313" key="11">
    <source>
        <dbReference type="EMBL" id="PON43447.1"/>
    </source>
</evidence>
<accession>A0A2P5B3S1</accession>
<name>A0A2P5B3S1_PARAD</name>
<gene>
    <name evidence="11" type="ORF">PanWU01x14_273860</name>
</gene>
<dbReference type="PANTHER" id="PTHR47955">
    <property type="entry name" value="CYTOCHROME P450 FAMILY 71 PROTEIN"/>
    <property type="match status" value="1"/>
</dbReference>
<keyword evidence="10" id="KW-0812">Transmembrane</keyword>
<dbReference type="PRINTS" id="PR00463">
    <property type="entry name" value="EP450I"/>
</dbReference>
<comment type="similarity">
    <text evidence="2 9">Belongs to the cytochrome P450 family.</text>
</comment>
<keyword evidence="6 8" id="KW-0408">Iron</keyword>
<evidence type="ECO:0000256" key="5">
    <source>
        <dbReference type="ARBA" id="ARBA00023002"/>
    </source>
</evidence>
<protein>
    <submittedName>
        <fullName evidence="11">Cytochrome P450, E-class, group I</fullName>
    </submittedName>
</protein>
<dbReference type="GO" id="GO:0016705">
    <property type="term" value="F:oxidoreductase activity, acting on paired donors, with incorporation or reduction of molecular oxygen"/>
    <property type="evidence" value="ECO:0007669"/>
    <property type="project" value="InterPro"/>
</dbReference>
<dbReference type="PRINTS" id="PR00385">
    <property type="entry name" value="P450"/>
</dbReference>
<keyword evidence="5 9" id="KW-0560">Oxidoreductase</keyword>
<comment type="caution">
    <text evidence="11">The sequence shown here is derived from an EMBL/GenBank/DDBJ whole genome shotgun (WGS) entry which is preliminary data.</text>
</comment>
<sequence length="514" mass="58561">MELQPSYLFSILFAFSLFGFMVLKLLKREKTTSSTSKLPPGPWRLPVLGNLHQLSTLPHRSLRDLAKKHGPFMYLQFGEVPTVVVSSPEYAKEVMKTHDVIFASRSRILASEIMSYGSVNIAFAPYGEYWRQLRKICVQELLSSARVQSFKPVREEELSNLIKWIASNIGSSINLTERICWSTFSIISRAAFGKESRDQEKFIMIVKESIRVAGGFELADVFPSVKFLHVISGTRLKLEKLHKEADRIMENIIKEHKEDKAVEKKGHGEREVDLVDVLLKFHNSRDTGFSLTTENIKAVILDIFGAGSETSAAAVDWAMAEMIKNPRVMKRVQEEVREVFSRKGSVDETGISEMTYLKLVAKETLRLHPPVPLLIPRECREKCEINGYEIPVKTKVIVNAWAIARDPRYWSEPESFIPERFLDRSMDFKGTDFEYIPFGAGRRMCPGLLFGLIDFELPLALLLYHFDWDLPSGMKPDDLTMTEAFGASVKRKDDLHLIPIAYHPSPSEKNQKGN</sequence>
<dbReference type="OrthoDB" id="1470350at2759"/>
<evidence type="ECO:0000313" key="12">
    <source>
        <dbReference type="Proteomes" id="UP000237105"/>
    </source>
</evidence>
<dbReference type="InterPro" id="IPR001128">
    <property type="entry name" value="Cyt_P450"/>
</dbReference>
<dbReference type="PANTHER" id="PTHR47955:SF8">
    <property type="entry name" value="CYTOCHROME P450 71D11-LIKE"/>
    <property type="match status" value="1"/>
</dbReference>
<keyword evidence="3 8" id="KW-0349">Heme</keyword>
<evidence type="ECO:0000256" key="10">
    <source>
        <dbReference type="SAM" id="Phobius"/>
    </source>
</evidence>
<keyword evidence="10" id="KW-0472">Membrane</keyword>
<proteinExistence type="inferred from homology"/>
<evidence type="ECO:0000256" key="2">
    <source>
        <dbReference type="ARBA" id="ARBA00010617"/>
    </source>
</evidence>
<dbReference type="SUPFAM" id="SSF48264">
    <property type="entry name" value="Cytochrome P450"/>
    <property type="match status" value="1"/>
</dbReference>
<dbReference type="EMBL" id="JXTB01000371">
    <property type="protein sequence ID" value="PON43447.1"/>
    <property type="molecule type" value="Genomic_DNA"/>
</dbReference>
<organism evidence="11 12">
    <name type="scientific">Parasponia andersonii</name>
    <name type="common">Sponia andersonii</name>
    <dbReference type="NCBI Taxonomy" id="3476"/>
    <lineage>
        <taxon>Eukaryota</taxon>
        <taxon>Viridiplantae</taxon>
        <taxon>Streptophyta</taxon>
        <taxon>Embryophyta</taxon>
        <taxon>Tracheophyta</taxon>
        <taxon>Spermatophyta</taxon>
        <taxon>Magnoliopsida</taxon>
        <taxon>eudicotyledons</taxon>
        <taxon>Gunneridae</taxon>
        <taxon>Pentapetalae</taxon>
        <taxon>rosids</taxon>
        <taxon>fabids</taxon>
        <taxon>Rosales</taxon>
        <taxon>Cannabaceae</taxon>
        <taxon>Parasponia</taxon>
    </lineage>
</organism>
<dbReference type="GO" id="GO:0005506">
    <property type="term" value="F:iron ion binding"/>
    <property type="evidence" value="ECO:0007669"/>
    <property type="project" value="InterPro"/>
</dbReference>
<keyword evidence="4 8" id="KW-0479">Metal-binding</keyword>
<feature type="transmembrane region" description="Helical" evidence="10">
    <location>
        <begin position="6"/>
        <end position="26"/>
    </location>
</feature>
<dbReference type="InterPro" id="IPR002401">
    <property type="entry name" value="Cyt_P450_E_grp-I"/>
</dbReference>
<comment type="cofactor">
    <cofactor evidence="1 8">
        <name>heme</name>
        <dbReference type="ChEBI" id="CHEBI:30413"/>
    </cofactor>
</comment>
<dbReference type="STRING" id="3476.A0A2P5B3S1"/>
<dbReference type="CDD" id="cd11072">
    <property type="entry name" value="CYP71-like"/>
    <property type="match status" value="1"/>
</dbReference>
<dbReference type="AlphaFoldDB" id="A0A2P5B3S1"/>
<evidence type="ECO:0000256" key="3">
    <source>
        <dbReference type="ARBA" id="ARBA00022617"/>
    </source>
</evidence>
<reference evidence="12" key="1">
    <citation type="submission" date="2016-06" db="EMBL/GenBank/DDBJ databases">
        <title>Parallel loss of symbiosis genes in relatives of nitrogen-fixing non-legume Parasponia.</title>
        <authorList>
            <person name="Van Velzen R."/>
            <person name="Holmer R."/>
            <person name="Bu F."/>
            <person name="Rutten L."/>
            <person name="Van Zeijl A."/>
            <person name="Liu W."/>
            <person name="Santuari L."/>
            <person name="Cao Q."/>
            <person name="Sharma T."/>
            <person name="Shen D."/>
            <person name="Roswanjaya Y."/>
            <person name="Wardhani T."/>
            <person name="Kalhor M.S."/>
            <person name="Jansen J."/>
            <person name="Van den Hoogen J."/>
            <person name="Gungor B."/>
            <person name="Hartog M."/>
            <person name="Hontelez J."/>
            <person name="Verver J."/>
            <person name="Yang W.-C."/>
            <person name="Schijlen E."/>
            <person name="Repin R."/>
            <person name="Schilthuizen M."/>
            <person name="Schranz E."/>
            <person name="Heidstra R."/>
            <person name="Miyata K."/>
            <person name="Fedorova E."/>
            <person name="Kohlen W."/>
            <person name="Bisseling T."/>
            <person name="Smit S."/>
            <person name="Geurts R."/>
        </authorList>
    </citation>
    <scope>NUCLEOTIDE SEQUENCE [LARGE SCALE GENOMIC DNA]</scope>
    <source>
        <strain evidence="12">cv. WU1-14</strain>
    </source>
</reference>
<evidence type="ECO:0000256" key="1">
    <source>
        <dbReference type="ARBA" id="ARBA00001971"/>
    </source>
</evidence>
<dbReference type="Gene3D" id="1.10.630.10">
    <property type="entry name" value="Cytochrome P450"/>
    <property type="match status" value="1"/>
</dbReference>
<keyword evidence="12" id="KW-1185">Reference proteome</keyword>
<keyword evidence="7 9" id="KW-0503">Monooxygenase</keyword>
<evidence type="ECO:0000256" key="4">
    <source>
        <dbReference type="ARBA" id="ARBA00022723"/>
    </source>
</evidence>
<dbReference type="InterPro" id="IPR017972">
    <property type="entry name" value="Cyt_P450_CS"/>
</dbReference>
<evidence type="ECO:0000256" key="8">
    <source>
        <dbReference type="PIRSR" id="PIRSR602401-1"/>
    </source>
</evidence>
<evidence type="ECO:0000256" key="6">
    <source>
        <dbReference type="ARBA" id="ARBA00023004"/>
    </source>
</evidence>
<dbReference type="InterPro" id="IPR036396">
    <property type="entry name" value="Cyt_P450_sf"/>
</dbReference>
<dbReference type="FunFam" id="1.10.630.10:FF:000008">
    <property type="entry name" value="Cytochrome P450 71D8"/>
    <property type="match status" value="1"/>
</dbReference>
<feature type="binding site" description="axial binding residue" evidence="8">
    <location>
        <position position="445"/>
    </location>
    <ligand>
        <name>heme</name>
        <dbReference type="ChEBI" id="CHEBI:30413"/>
    </ligand>
    <ligandPart>
        <name>Fe</name>
        <dbReference type="ChEBI" id="CHEBI:18248"/>
    </ligandPart>
</feature>
<evidence type="ECO:0000256" key="9">
    <source>
        <dbReference type="RuleBase" id="RU000461"/>
    </source>
</evidence>
<dbReference type="PROSITE" id="PS00086">
    <property type="entry name" value="CYTOCHROME_P450"/>
    <property type="match status" value="1"/>
</dbReference>